<feature type="transmembrane region" description="Helical" evidence="12">
    <location>
        <begin position="12"/>
        <end position="34"/>
    </location>
</feature>
<sequence length="66" mass="7396">MIASLAMGGYGAYVWTAVAVFFIVLLIDTLAPLARRRRNLRDIRARIARQENRRRPGTPASNEPNA</sequence>
<feature type="compositionally biased region" description="Basic and acidic residues" evidence="13">
    <location>
        <begin position="45"/>
        <end position="54"/>
    </location>
</feature>
<evidence type="ECO:0000256" key="8">
    <source>
        <dbReference type="ARBA" id="ARBA00022692"/>
    </source>
</evidence>
<dbReference type="Pfam" id="PF04995">
    <property type="entry name" value="CcmD"/>
    <property type="match status" value="1"/>
</dbReference>
<comment type="similarity">
    <text evidence="3 12">Belongs to the CcmD/CycX/HelD family.</text>
</comment>
<dbReference type="EMBL" id="CP041046">
    <property type="protein sequence ID" value="QDE39296.1"/>
    <property type="molecule type" value="Genomic_DNA"/>
</dbReference>
<dbReference type="GO" id="GO:0017004">
    <property type="term" value="P:cytochrome complex assembly"/>
    <property type="evidence" value="ECO:0007669"/>
    <property type="project" value="UniProtKB-KW"/>
</dbReference>
<dbReference type="GO" id="GO:1903607">
    <property type="term" value="P:cytochrome c biosynthetic process"/>
    <property type="evidence" value="ECO:0007669"/>
    <property type="project" value="TreeGrafter"/>
</dbReference>
<keyword evidence="9 12" id="KW-0201">Cytochrome c-type biogenesis</keyword>
<evidence type="ECO:0000256" key="1">
    <source>
        <dbReference type="ARBA" id="ARBA00002442"/>
    </source>
</evidence>
<organism evidence="14 15">
    <name type="scientific">Luteibacter pinisoli</name>
    <dbReference type="NCBI Taxonomy" id="2589080"/>
    <lineage>
        <taxon>Bacteria</taxon>
        <taxon>Pseudomonadati</taxon>
        <taxon>Pseudomonadota</taxon>
        <taxon>Gammaproteobacteria</taxon>
        <taxon>Lysobacterales</taxon>
        <taxon>Rhodanobacteraceae</taxon>
        <taxon>Luteibacter</taxon>
    </lineage>
</organism>
<dbReference type="Proteomes" id="UP000316093">
    <property type="component" value="Chromosome"/>
</dbReference>
<keyword evidence="11 12" id="KW-0472">Membrane</keyword>
<name>A0A4Y5Z340_9GAMM</name>
<dbReference type="KEGG" id="lpy:FIV34_08835"/>
<dbReference type="AlphaFoldDB" id="A0A4Y5Z340"/>
<keyword evidence="10 12" id="KW-1133">Transmembrane helix</keyword>
<feature type="region of interest" description="Disordered" evidence="13">
    <location>
        <begin position="45"/>
        <end position="66"/>
    </location>
</feature>
<dbReference type="RefSeq" id="WP_139981680.1">
    <property type="nucleotide sequence ID" value="NZ_CP041046.1"/>
</dbReference>
<keyword evidence="6 12" id="KW-1003">Cell membrane</keyword>
<evidence type="ECO:0000256" key="5">
    <source>
        <dbReference type="ARBA" id="ARBA00022448"/>
    </source>
</evidence>
<evidence type="ECO:0000256" key="12">
    <source>
        <dbReference type="RuleBase" id="RU363101"/>
    </source>
</evidence>
<dbReference type="GO" id="GO:0005886">
    <property type="term" value="C:plasma membrane"/>
    <property type="evidence" value="ECO:0007669"/>
    <property type="project" value="UniProtKB-SubCell"/>
</dbReference>
<evidence type="ECO:0000256" key="11">
    <source>
        <dbReference type="ARBA" id="ARBA00023136"/>
    </source>
</evidence>
<evidence type="ECO:0000256" key="6">
    <source>
        <dbReference type="ARBA" id="ARBA00022475"/>
    </source>
</evidence>
<gene>
    <name evidence="14" type="primary">ccmD</name>
    <name evidence="14" type="ORF">FIV34_08835</name>
</gene>
<keyword evidence="15" id="KW-1185">Reference proteome</keyword>
<evidence type="ECO:0000256" key="2">
    <source>
        <dbReference type="ARBA" id="ARBA00004377"/>
    </source>
</evidence>
<keyword evidence="5 12" id="KW-0813">Transport</keyword>
<reference evidence="14 15" key="1">
    <citation type="submission" date="2019-06" db="EMBL/GenBank/DDBJ databases">
        <title>A complete genome sequence for Luteibacter pinisoli MAH-14.</title>
        <authorList>
            <person name="Baltrus D.A."/>
        </authorList>
    </citation>
    <scope>NUCLEOTIDE SEQUENCE [LARGE SCALE GENOMIC DNA]</scope>
    <source>
        <strain evidence="14 15">MAH-14</strain>
    </source>
</reference>
<keyword evidence="7 12" id="KW-0997">Cell inner membrane</keyword>
<evidence type="ECO:0000256" key="3">
    <source>
        <dbReference type="ARBA" id="ARBA00008741"/>
    </source>
</evidence>
<accession>A0A4Y5Z340</accession>
<evidence type="ECO:0000256" key="10">
    <source>
        <dbReference type="ARBA" id="ARBA00022989"/>
    </source>
</evidence>
<evidence type="ECO:0000256" key="4">
    <source>
        <dbReference type="ARBA" id="ARBA00016461"/>
    </source>
</evidence>
<dbReference type="PANTHER" id="PTHR37531:SF1">
    <property type="entry name" value="HEME EXPORTER PROTEIN D"/>
    <property type="match status" value="1"/>
</dbReference>
<dbReference type="PANTHER" id="PTHR37531">
    <property type="entry name" value="HEME EXPORTER PROTEIN D"/>
    <property type="match status" value="1"/>
</dbReference>
<dbReference type="InterPro" id="IPR007078">
    <property type="entry name" value="Haem_export_protD_CcmD"/>
</dbReference>
<dbReference type="NCBIfam" id="TIGR03141">
    <property type="entry name" value="cytochro_ccmD"/>
    <property type="match status" value="1"/>
</dbReference>
<dbReference type="GO" id="GO:0015886">
    <property type="term" value="P:heme transport"/>
    <property type="evidence" value="ECO:0007669"/>
    <property type="project" value="InterPro"/>
</dbReference>
<proteinExistence type="inferred from homology"/>
<evidence type="ECO:0000256" key="9">
    <source>
        <dbReference type="ARBA" id="ARBA00022748"/>
    </source>
</evidence>
<evidence type="ECO:0000313" key="15">
    <source>
        <dbReference type="Proteomes" id="UP000316093"/>
    </source>
</evidence>
<keyword evidence="8 12" id="KW-0812">Transmembrane</keyword>
<evidence type="ECO:0000256" key="7">
    <source>
        <dbReference type="ARBA" id="ARBA00022519"/>
    </source>
</evidence>
<evidence type="ECO:0000256" key="13">
    <source>
        <dbReference type="SAM" id="MobiDB-lite"/>
    </source>
</evidence>
<dbReference type="InterPro" id="IPR052075">
    <property type="entry name" value="Heme_exporter_D"/>
</dbReference>
<protein>
    <recommendedName>
        <fullName evidence="4 12">Heme exporter protein D</fullName>
    </recommendedName>
</protein>
<evidence type="ECO:0000313" key="14">
    <source>
        <dbReference type="EMBL" id="QDE39296.1"/>
    </source>
</evidence>
<comment type="subcellular location">
    <subcellularLocation>
        <location evidence="2 12">Cell inner membrane</location>
        <topology evidence="2 12">Single-pass membrane protein</topology>
    </subcellularLocation>
</comment>
<comment type="function">
    <text evidence="1 12">Required for the export of heme to the periplasm for the biogenesis of c-type cytochromes.</text>
</comment>